<dbReference type="InterPro" id="IPR007492">
    <property type="entry name" value="LytTR_DNA-bd_dom"/>
</dbReference>
<evidence type="ECO:0000313" key="9">
    <source>
        <dbReference type="EMBL" id="RHG84929.1"/>
    </source>
</evidence>
<evidence type="ECO:0000256" key="4">
    <source>
        <dbReference type="ARBA" id="ARBA00023163"/>
    </source>
</evidence>
<dbReference type="EMBL" id="JAAIRM010000007">
    <property type="protein sequence ID" value="NSI18887.1"/>
    <property type="molecule type" value="Genomic_DNA"/>
</dbReference>
<dbReference type="EMBL" id="NIHW01000009">
    <property type="protein sequence ID" value="PLT88120.1"/>
    <property type="molecule type" value="Genomic_DNA"/>
</dbReference>
<keyword evidence="1" id="KW-0963">Cytoplasm</keyword>
<gene>
    <name evidence="7" type="ORF">CDL20_05260</name>
    <name evidence="10" type="ORF">DW142_05895</name>
    <name evidence="9" type="ORF">DW243_07135</name>
    <name evidence="8" type="ORF">DW812_01975</name>
    <name evidence="11" type="ORF">DWZ50_00525</name>
    <name evidence="6" type="ORF">G4958_05900</name>
</gene>
<evidence type="ECO:0000313" key="7">
    <source>
        <dbReference type="EMBL" id="PLT88120.1"/>
    </source>
</evidence>
<dbReference type="InterPro" id="IPR046947">
    <property type="entry name" value="LytR-like"/>
</dbReference>
<dbReference type="PANTHER" id="PTHR37299">
    <property type="entry name" value="TRANSCRIPTIONAL REGULATOR-RELATED"/>
    <property type="match status" value="1"/>
</dbReference>
<dbReference type="Gene3D" id="2.40.50.1020">
    <property type="entry name" value="LytTr DNA-binding domain"/>
    <property type="match status" value="1"/>
</dbReference>
<dbReference type="EMBL" id="QSIR01000002">
    <property type="protein sequence ID" value="RHD08693.1"/>
    <property type="molecule type" value="Genomic_DNA"/>
</dbReference>
<dbReference type="PROSITE" id="PS50930">
    <property type="entry name" value="HTH_LYTTR"/>
    <property type="match status" value="1"/>
</dbReference>
<evidence type="ECO:0000256" key="3">
    <source>
        <dbReference type="ARBA" id="ARBA00023125"/>
    </source>
</evidence>
<dbReference type="EMBL" id="QRLN01000006">
    <property type="protein sequence ID" value="RHJ14038.1"/>
    <property type="molecule type" value="Genomic_DNA"/>
</dbReference>
<evidence type="ECO:0000313" key="12">
    <source>
        <dbReference type="Proteomes" id="UP000234840"/>
    </source>
</evidence>
<evidence type="ECO:0000256" key="1">
    <source>
        <dbReference type="ARBA" id="ARBA00022490"/>
    </source>
</evidence>
<accession>A0A2N5P6T7</accession>
<proteinExistence type="predicted"/>
<protein>
    <submittedName>
        <fullName evidence="7">LytTR family transcriptional regulator</fullName>
    </submittedName>
</protein>
<dbReference type="SMART" id="SM00850">
    <property type="entry name" value="LytTR"/>
    <property type="match status" value="1"/>
</dbReference>
<evidence type="ECO:0000313" key="6">
    <source>
        <dbReference type="EMBL" id="NSI18887.1"/>
    </source>
</evidence>
<reference evidence="13 14" key="2">
    <citation type="submission" date="2018-08" db="EMBL/GenBank/DDBJ databases">
        <title>A genome reference for cultivated species of the human gut microbiota.</title>
        <authorList>
            <person name="Zou Y."/>
            <person name="Xue W."/>
            <person name="Luo G."/>
        </authorList>
    </citation>
    <scope>NUCLEOTIDE SEQUENCE [LARGE SCALE GENOMIC DNA]</scope>
    <source>
        <strain evidence="11 16">AF33-12</strain>
        <strain evidence="10 14">AM12-54</strain>
        <strain evidence="9 13">AM21-18</strain>
        <strain evidence="8 15">AM32-6</strain>
    </source>
</reference>
<dbReference type="EMBL" id="QRQE01000001">
    <property type="protein sequence ID" value="RHM81646.1"/>
    <property type="molecule type" value="Genomic_DNA"/>
</dbReference>
<evidence type="ECO:0000313" key="10">
    <source>
        <dbReference type="EMBL" id="RHJ14038.1"/>
    </source>
</evidence>
<feature type="domain" description="HTH LytTR-type" evidence="5">
    <location>
        <begin position="45"/>
        <end position="149"/>
    </location>
</feature>
<dbReference type="GO" id="GO:0000156">
    <property type="term" value="F:phosphorelay response regulator activity"/>
    <property type="evidence" value="ECO:0007669"/>
    <property type="project" value="InterPro"/>
</dbReference>
<dbReference type="Proteomes" id="UP001296643">
    <property type="component" value="Unassembled WGS sequence"/>
</dbReference>
<dbReference type="Pfam" id="PF04397">
    <property type="entry name" value="LytTR"/>
    <property type="match status" value="1"/>
</dbReference>
<keyword evidence="4" id="KW-0804">Transcription</keyword>
<keyword evidence="3" id="KW-0238">DNA-binding</keyword>
<dbReference type="Proteomes" id="UP000285610">
    <property type="component" value="Unassembled WGS sequence"/>
</dbReference>
<dbReference type="EMBL" id="QRIS01000010">
    <property type="protein sequence ID" value="RHG84929.1"/>
    <property type="molecule type" value="Genomic_DNA"/>
</dbReference>
<dbReference type="Proteomes" id="UP000234840">
    <property type="component" value="Unassembled WGS sequence"/>
</dbReference>
<evidence type="ECO:0000313" key="15">
    <source>
        <dbReference type="Proteomes" id="UP000284472"/>
    </source>
</evidence>
<comment type="caution">
    <text evidence="7">The sequence shown here is derived from an EMBL/GenBank/DDBJ whole genome shotgun (WGS) entry which is preliminary data.</text>
</comment>
<reference evidence="6" key="3">
    <citation type="journal article" date="2020" name="Cell Host Microbe">
        <title>Functional and Genomic Variation between Human-Derived Isolates of Lachnospiraceae Reveals Inter- and Intra-Species Diversity.</title>
        <authorList>
            <person name="Sorbara M.T."/>
            <person name="Littmann E.R."/>
            <person name="Fontana E."/>
            <person name="Moody T.U."/>
            <person name="Kohout C.E."/>
            <person name="Gjonbalaj M."/>
            <person name="Eaton V."/>
            <person name="Seok R."/>
            <person name="Leiner I.M."/>
            <person name="Pamer E.G."/>
        </authorList>
    </citation>
    <scope>NUCLEOTIDE SEQUENCE</scope>
    <source>
        <strain evidence="6">MSK.22.53</strain>
    </source>
</reference>
<organism evidence="7 12">
    <name type="scientific">Mediterraneibacter gnavus</name>
    <name type="common">Ruminococcus gnavus</name>
    <dbReference type="NCBI Taxonomy" id="33038"/>
    <lineage>
        <taxon>Bacteria</taxon>
        <taxon>Bacillati</taxon>
        <taxon>Bacillota</taxon>
        <taxon>Clostridia</taxon>
        <taxon>Lachnospirales</taxon>
        <taxon>Lachnospiraceae</taxon>
        <taxon>Mediterraneibacter</taxon>
    </lineage>
</organism>
<evidence type="ECO:0000313" key="13">
    <source>
        <dbReference type="Proteomes" id="UP000283981"/>
    </source>
</evidence>
<name>A0A2N5P6T7_MEDGN</name>
<dbReference type="PANTHER" id="PTHR37299:SF2">
    <property type="entry name" value="HTH LYTTR-TYPE DOMAIN-CONTAINING PROTEIN"/>
    <property type="match status" value="1"/>
</dbReference>
<dbReference type="GO" id="GO:0003677">
    <property type="term" value="F:DNA binding"/>
    <property type="evidence" value="ECO:0007669"/>
    <property type="project" value="UniProtKB-KW"/>
</dbReference>
<dbReference type="Proteomes" id="UP000284472">
    <property type="component" value="Unassembled WGS sequence"/>
</dbReference>
<evidence type="ECO:0000313" key="8">
    <source>
        <dbReference type="EMBL" id="RHD08693.1"/>
    </source>
</evidence>
<evidence type="ECO:0000256" key="2">
    <source>
        <dbReference type="ARBA" id="ARBA00023015"/>
    </source>
</evidence>
<dbReference type="Proteomes" id="UP000283992">
    <property type="component" value="Unassembled WGS sequence"/>
</dbReference>
<dbReference type="RefSeq" id="WP_064786585.1">
    <property type="nucleotide sequence ID" value="NZ_BAABXJ010000001.1"/>
</dbReference>
<evidence type="ECO:0000313" key="14">
    <source>
        <dbReference type="Proteomes" id="UP000283992"/>
    </source>
</evidence>
<sequence>MQVDVKIDSTVDEMKILVIADKEGHTVDTFVDYIRDYERKQVTKLMAYKGDTAYLINISDILRIYAGNQKVFVETQQNEYIVRYRLYELEELLEKKTFLRISNSEIVNTNQILNIDLSIVGRICIRFPGNIQTYVSRRYVPKIKKSLGI</sequence>
<dbReference type="AlphaFoldDB" id="A0A2N5P6T7"/>
<keyword evidence="2" id="KW-0805">Transcription regulation</keyword>
<reference evidence="6" key="4">
    <citation type="submission" date="2020-02" db="EMBL/GenBank/DDBJ databases">
        <authorList>
            <person name="Littmann E."/>
            <person name="Sorbara M."/>
        </authorList>
    </citation>
    <scope>NUCLEOTIDE SEQUENCE</scope>
    <source>
        <strain evidence="6">MSK.22.53</strain>
    </source>
</reference>
<dbReference type="Proteomes" id="UP000283981">
    <property type="component" value="Unassembled WGS sequence"/>
</dbReference>
<evidence type="ECO:0000259" key="5">
    <source>
        <dbReference type="PROSITE" id="PS50930"/>
    </source>
</evidence>
<reference evidence="7 12" key="1">
    <citation type="journal article" date="2017" name="Genome Med.">
        <title>A novel Ruminococcus gnavus clade enriched in inflammatory bowel disease patients.</title>
        <authorList>
            <person name="Hall A.B."/>
            <person name="Yassour M."/>
            <person name="Sauk J."/>
            <person name="Garner A."/>
            <person name="Jiang X."/>
            <person name="Arthur T."/>
            <person name="Lagoudas G.K."/>
            <person name="Vatanen T."/>
            <person name="Fornelos N."/>
            <person name="Wilson R."/>
            <person name="Bertha M."/>
            <person name="Cohen M."/>
            <person name="Garber J."/>
            <person name="Khalili H."/>
            <person name="Gevers D."/>
            <person name="Ananthakrishnan A.N."/>
            <person name="Kugathasan S."/>
            <person name="Lander E.S."/>
            <person name="Blainey P."/>
            <person name="Vlamakis H."/>
            <person name="Xavier R.J."/>
            <person name="Huttenhower C."/>
        </authorList>
    </citation>
    <scope>NUCLEOTIDE SEQUENCE [LARGE SCALE GENOMIC DNA]</scope>
    <source>
        <strain evidence="7 12">RJX1128</strain>
    </source>
</reference>
<evidence type="ECO:0000313" key="11">
    <source>
        <dbReference type="EMBL" id="RHM81646.1"/>
    </source>
</evidence>
<evidence type="ECO:0000313" key="16">
    <source>
        <dbReference type="Proteomes" id="UP000285610"/>
    </source>
</evidence>